<evidence type="ECO:0000313" key="1">
    <source>
        <dbReference type="EMBL" id="MPC23662.1"/>
    </source>
</evidence>
<reference evidence="1 2" key="1">
    <citation type="submission" date="2019-05" db="EMBL/GenBank/DDBJ databases">
        <title>Another draft genome of Portunus trituberculatus and its Hox gene families provides insights of decapod evolution.</title>
        <authorList>
            <person name="Jeong J.-H."/>
            <person name="Song I."/>
            <person name="Kim S."/>
            <person name="Choi T."/>
            <person name="Kim D."/>
            <person name="Ryu S."/>
            <person name="Kim W."/>
        </authorList>
    </citation>
    <scope>NUCLEOTIDE SEQUENCE [LARGE SCALE GENOMIC DNA]</scope>
    <source>
        <tissue evidence="1">Muscle</tissue>
    </source>
</reference>
<accession>A0A5B7DPV1</accession>
<proteinExistence type="predicted"/>
<dbReference type="Proteomes" id="UP000324222">
    <property type="component" value="Unassembled WGS sequence"/>
</dbReference>
<dbReference type="EMBL" id="VSRR010001237">
    <property type="protein sequence ID" value="MPC23662.1"/>
    <property type="molecule type" value="Genomic_DNA"/>
</dbReference>
<organism evidence="1 2">
    <name type="scientific">Portunus trituberculatus</name>
    <name type="common">Swimming crab</name>
    <name type="synonym">Neptunus trituberculatus</name>
    <dbReference type="NCBI Taxonomy" id="210409"/>
    <lineage>
        <taxon>Eukaryota</taxon>
        <taxon>Metazoa</taxon>
        <taxon>Ecdysozoa</taxon>
        <taxon>Arthropoda</taxon>
        <taxon>Crustacea</taxon>
        <taxon>Multicrustacea</taxon>
        <taxon>Malacostraca</taxon>
        <taxon>Eumalacostraca</taxon>
        <taxon>Eucarida</taxon>
        <taxon>Decapoda</taxon>
        <taxon>Pleocyemata</taxon>
        <taxon>Brachyura</taxon>
        <taxon>Eubrachyura</taxon>
        <taxon>Portunoidea</taxon>
        <taxon>Portunidae</taxon>
        <taxon>Portuninae</taxon>
        <taxon>Portunus</taxon>
    </lineage>
</organism>
<gene>
    <name evidence="1" type="ORF">E2C01_016720</name>
</gene>
<name>A0A5B7DPV1_PORTR</name>
<evidence type="ECO:0000313" key="2">
    <source>
        <dbReference type="Proteomes" id="UP000324222"/>
    </source>
</evidence>
<dbReference type="AlphaFoldDB" id="A0A5B7DPV1"/>
<comment type="caution">
    <text evidence="1">The sequence shown here is derived from an EMBL/GenBank/DDBJ whole genome shotgun (WGS) entry which is preliminary data.</text>
</comment>
<protein>
    <submittedName>
        <fullName evidence="1">Uncharacterized protein</fullName>
    </submittedName>
</protein>
<sequence>MELFKWSQRKEYKGKARLTAQPSTGKRKKKRYKCRVEGNTCLTCRLGVGEGNYARSSGK</sequence>
<keyword evidence="2" id="KW-1185">Reference proteome</keyword>